<evidence type="ECO:0000313" key="4">
    <source>
        <dbReference type="Proteomes" id="UP000053144"/>
    </source>
</evidence>
<dbReference type="EMBL" id="CM003380">
    <property type="protein sequence ID" value="KOM56522.1"/>
    <property type="molecule type" value="Genomic_DNA"/>
</dbReference>
<feature type="region of interest" description="Disordered" evidence="1">
    <location>
        <begin position="160"/>
        <end position="179"/>
    </location>
</feature>
<dbReference type="Proteomes" id="UP000053144">
    <property type="component" value="Chromosome 10"/>
</dbReference>
<dbReference type="InterPro" id="IPR039694">
    <property type="entry name" value="WDR11"/>
</dbReference>
<organism evidence="3 4">
    <name type="scientific">Phaseolus angularis</name>
    <name type="common">Azuki bean</name>
    <name type="synonym">Vigna angularis</name>
    <dbReference type="NCBI Taxonomy" id="3914"/>
    <lineage>
        <taxon>Eukaryota</taxon>
        <taxon>Viridiplantae</taxon>
        <taxon>Streptophyta</taxon>
        <taxon>Embryophyta</taxon>
        <taxon>Tracheophyta</taxon>
        <taxon>Spermatophyta</taxon>
        <taxon>Magnoliopsida</taxon>
        <taxon>eudicotyledons</taxon>
        <taxon>Gunneridae</taxon>
        <taxon>Pentapetalae</taxon>
        <taxon>rosids</taxon>
        <taxon>fabids</taxon>
        <taxon>Fabales</taxon>
        <taxon>Fabaceae</taxon>
        <taxon>Papilionoideae</taxon>
        <taxon>50 kb inversion clade</taxon>
        <taxon>NPAAA clade</taxon>
        <taxon>indigoferoid/millettioid clade</taxon>
        <taxon>Phaseoleae</taxon>
        <taxon>Vigna</taxon>
    </lineage>
</organism>
<evidence type="ECO:0000256" key="1">
    <source>
        <dbReference type="SAM" id="MobiDB-lite"/>
    </source>
</evidence>
<gene>
    <name evidence="3" type="ORF">LR48_Vigan10g241400</name>
</gene>
<feature type="domain" description="WDR11 first beta-propeller" evidence="2">
    <location>
        <begin position="5"/>
        <end position="77"/>
    </location>
</feature>
<evidence type="ECO:0000313" key="3">
    <source>
        <dbReference type="EMBL" id="KOM56522.1"/>
    </source>
</evidence>
<dbReference type="PANTHER" id="PTHR14593:SF5">
    <property type="entry name" value="WD REPEAT-CONTAINING PROTEIN 11"/>
    <property type="match status" value="1"/>
</dbReference>
<dbReference type="GO" id="GO:0005737">
    <property type="term" value="C:cytoplasm"/>
    <property type="evidence" value="ECO:0007669"/>
    <property type="project" value="TreeGrafter"/>
</dbReference>
<name>A0A0L9VNQ9_PHAAN</name>
<dbReference type="AlphaFoldDB" id="A0A0L9VNQ9"/>
<dbReference type="PANTHER" id="PTHR14593">
    <property type="entry name" value="WD REPEAT-CONTAINING PROTEIN 11"/>
    <property type="match status" value="1"/>
</dbReference>
<proteinExistence type="predicted"/>
<protein>
    <recommendedName>
        <fullName evidence="2">WDR11 first beta-propeller domain-containing protein</fullName>
    </recommendedName>
</protein>
<evidence type="ECO:0000259" key="2">
    <source>
        <dbReference type="Pfam" id="PF23751"/>
    </source>
</evidence>
<dbReference type="InterPro" id="IPR057852">
    <property type="entry name" value="Beta-prop_WDR11_1st"/>
</dbReference>
<dbReference type="Pfam" id="PF23751">
    <property type="entry name" value="Beta-prop_WDR11_1st"/>
    <property type="match status" value="1"/>
</dbReference>
<reference evidence="4" key="1">
    <citation type="journal article" date="2015" name="Proc. Natl. Acad. Sci. U.S.A.">
        <title>Genome sequencing of adzuki bean (Vigna angularis) provides insight into high starch and low fat accumulation and domestication.</title>
        <authorList>
            <person name="Yang K."/>
            <person name="Tian Z."/>
            <person name="Chen C."/>
            <person name="Luo L."/>
            <person name="Zhao B."/>
            <person name="Wang Z."/>
            <person name="Yu L."/>
            <person name="Li Y."/>
            <person name="Sun Y."/>
            <person name="Li W."/>
            <person name="Chen Y."/>
            <person name="Li Y."/>
            <person name="Zhang Y."/>
            <person name="Ai D."/>
            <person name="Zhao J."/>
            <person name="Shang C."/>
            <person name="Ma Y."/>
            <person name="Wu B."/>
            <person name="Wang M."/>
            <person name="Gao L."/>
            <person name="Sun D."/>
            <person name="Zhang P."/>
            <person name="Guo F."/>
            <person name="Wang W."/>
            <person name="Li Y."/>
            <person name="Wang J."/>
            <person name="Varshney R.K."/>
            <person name="Wang J."/>
            <person name="Ling H.Q."/>
            <person name="Wan P."/>
        </authorList>
    </citation>
    <scope>NUCLEOTIDE SEQUENCE</scope>
    <source>
        <strain evidence="4">cv. Jingnong 6</strain>
    </source>
</reference>
<dbReference type="Gramene" id="KOM56522">
    <property type="protein sequence ID" value="KOM56522"/>
    <property type="gene ID" value="LR48_Vigan10g241400"/>
</dbReference>
<sequence length="247" mass="26265">MLPSPPNRNNFGSVDLSLHSLFAFPSGSSISIVDTRSMQLLTSFPIPPRLHSSLPLSPPSAGHPFLSTATFSPLSPPPTTSSSLSETGMAALCSLIFASSSSSSSSTPTLNKESKTCVGSRCAPIHTFSLLLTDHPLSPNSRIQLKERLRFPPICKLGSNNGSIGQNGGNTAKGTDMENDNRLFGNSGSSDASGSRIVDVGVVEEVCVGEDGEMEKELTRTVDEDEDARKKKTLVREEEKLGRLTQC</sequence>
<dbReference type="STRING" id="3914.A0A0L9VNQ9"/>
<accession>A0A0L9VNQ9</accession>